<dbReference type="PANTHER" id="PTHR15004">
    <property type="entry name" value="GLUTAMYL-TRNA(GLN) AMIDOTRANSFERASE SUBUNIT C, MITOCHONDRIAL"/>
    <property type="match status" value="1"/>
</dbReference>
<keyword evidence="3" id="KW-1185">Reference proteome</keyword>
<reference evidence="4" key="1">
    <citation type="submission" date="2025-08" db="UniProtKB">
        <authorList>
            <consortium name="RefSeq"/>
        </authorList>
    </citation>
    <scope>IDENTIFICATION</scope>
    <source>
        <tissue evidence="4">Muscle</tissue>
    </source>
</reference>
<dbReference type="Proteomes" id="UP000504631">
    <property type="component" value="Unplaced"/>
</dbReference>
<dbReference type="GO" id="GO:0006450">
    <property type="term" value="P:regulation of translational fidelity"/>
    <property type="evidence" value="ECO:0007669"/>
    <property type="project" value="InterPro"/>
</dbReference>
<evidence type="ECO:0000256" key="2">
    <source>
        <dbReference type="ARBA" id="ARBA00023128"/>
    </source>
</evidence>
<dbReference type="GO" id="GO:0005739">
    <property type="term" value="C:mitochondrion"/>
    <property type="evidence" value="ECO:0007669"/>
    <property type="project" value="TreeGrafter"/>
</dbReference>
<dbReference type="GeneID" id="117242705"/>
<dbReference type="GO" id="GO:0070681">
    <property type="term" value="P:glutaminyl-tRNAGln biosynthesis via transamidation"/>
    <property type="evidence" value="ECO:0007669"/>
    <property type="project" value="TreeGrafter"/>
</dbReference>
<evidence type="ECO:0000256" key="1">
    <source>
        <dbReference type="ARBA" id="ARBA00022741"/>
    </source>
</evidence>
<gene>
    <name evidence="4" type="primary">LOC117242705</name>
</gene>
<proteinExistence type="predicted"/>
<protein>
    <submittedName>
        <fullName evidence="4">Glutamyl-tRNA(Gln) amidotransferase subunit C, mitochondrial</fullName>
    </submittedName>
</protein>
<dbReference type="CTD" id="283459"/>
<dbReference type="SUPFAM" id="SSF141000">
    <property type="entry name" value="Glu-tRNAGln amidotransferase C subunit"/>
    <property type="match status" value="1"/>
</dbReference>
<name>A0A6J3LJN9_9HYME</name>
<dbReference type="RefSeq" id="XP_033365480.1">
    <property type="nucleotide sequence ID" value="XM_033509589.1"/>
</dbReference>
<keyword evidence="2" id="KW-0496">Mitochondrion</keyword>
<evidence type="ECO:0000313" key="4">
    <source>
        <dbReference type="RefSeq" id="XP_033365480.1"/>
    </source>
</evidence>
<sequence>MALVRCTQRLNYIFLPMFSNSVLYHHSIKPIDSSSTIPVIKQETIQKIEQLSLLNVDDDYGSSVLKAAIIFTENLRNTKINKEIEPMYSPFETESMLMRNDNVEHNISRKEILMNAAITEEEYFVAPLQTIVQAS</sequence>
<dbReference type="GO" id="GO:0000166">
    <property type="term" value="F:nucleotide binding"/>
    <property type="evidence" value="ECO:0007669"/>
    <property type="project" value="UniProtKB-KW"/>
</dbReference>
<dbReference type="GO" id="GO:0030956">
    <property type="term" value="C:glutamyl-tRNA(Gln) amidotransferase complex"/>
    <property type="evidence" value="ECO:0007669"/>
    <property type="project" value="TreeGrafter"/>
</dbReference>
<dbReference type="InterPro" id="IPR036113">
    <property type="entry name" value="Asp/Glu-ADT_sf_sub_c"/>
</dbReference>
<dbReference type="PANTHER" id="PTHR15004:SF0">
    <property type="entry name" value="GLUTAMYL-TRNA(GLN) AMIDOTRANSFERASE SUBUNIT C, MITOCHONDRIAL"/>
    <property type="match status" value="1"/>
</dbReference>
<dbReference type="AlphaFoldDB" id="A0A6J3LJN9"/>
<accession>A0A6J3LJN9</accession>
<dbReference type="KEGG" id="bvk:117242705"/>
<dbReference type="GO" id="GO:0032543">
    <property type="term" value="P:mitochondrial translation"/>
    <property type="evidence" value="ECO:0007669"/>
    <property type="project" value="TreeGrafter"/>
</dbReference>
<dbReference type="InterPro" id="IPR003837">
    <property type="entry name" value="GatC"/>
</dbReference>
<keyword evidence="1" id="KW-0547">Nucleotide-binding</keyword>
<evidence type="ECO:0000313" key="3">
    <source>
        <dbReference type="Proteomes" id="UP000504631"/>
    </source>
</evidence>
<organism evidence="3 4">
    <name type="scientific">Bombus vosnesenskii</name>
    <dbReference type="NCBI Taxonomy" id="207650"/>
    <lineage>
        <taxon>Eukaryota</taxon>
        <taxon>Metazoa</taxon>
        <taxon>Ecdysozoa</taxon>
        <taxon>Arthropoda</taxon>
        <taxon>Hexapoda</taxon>
        <taxon>Insecta</taxon>
        <taxon>Pterygota</taxon>
        <taxon>Neoptera</taxon>
        <taxon>Endopterygota</taxon>
        <taxon>Hymenoptera</taxon>
        <taxon>Apocrita</taxon>
        <taxon>Aculeata</taxon>
        <taxon>Apoidea</taxon>
        <taxon>Anthophila</taxon>
        <taxon>Apidae</taxon>
        <taxon>Bombus</taxon>
        <taxon>Pyrobombus</taxon>
    </lineage>
</organism>
<dbReference type="Pfam" id="PF02686">
    <property type="entry name" value="GatC"/>
    <property type="match status" value="1"/>
</dbReference>